<evidence type="ECO:0000256" key="3">
    <source>
        <dbReference type="ARBA" id="ARBA00023125"/>
    </source>
</evidence>
<name>W9VD97_9GAMM</name>
<reference evidence="8 9" key="1">
    <citation type="submission" date="2012-11" db="EMBL/GenBank/DDBJ databases">
        <title>Genome assembly of Thiorhodococcus sp. AK35.</title>
        <authorList>
            <person name="Nupur N."/>
            <person name="Khatri I."/>
            <person name="Subramanian S."/>
            <person name="Pinnaka A."/>
        </authorList>
    </citation>
    <scope>NUCLEOTIDE SEQUENCE [LARGE SCALE GENOMIC DNA]</scope>
    <source>
        <strain evidence="8 9">AK35</strain>
    </source>
</reference>
<dbReference type="Pfam" id="PF00196">
    <property type="entry name" value="GerE"/>
    <property type="match status" value="1"/>
</dbReference>
<dbReference type="InterPro" id="IPR001789">
    <property type="entry name" value="Sig_transdc_resp-reg_receiver"/>
</dbReference>
<dbReference type="SUPFAM" id="SSF52172">
    <property type="entry name" value="CheY-like"/>
    <property type="match status" value="1"/>
</dbReference>
<feature type="domain" description="Response regulatory" evidence="7">
    <location>
        <begin position="3"/>
        <end position="119"/>
    </location>
</feature>
<dbReference type="CDD" id="cd17535">
    <property type="entry name" value="REC_NarL-like"/>
    <property type="match status" value="1"/>
</dbReference>
<keyword evidence="9" id="KW-1185">Reference proteome</keyword>
<dbReference type="PROSITE" id="PS50043">
    <property type="entry name" value="HTH_LUXR_2"/>
    <property type="match status" value="1"/>
</dbReference>
<evidence type="ECO:0008006" key="10">
    <source>
        <dbReference type="Google" id="ProtNLM"/>
    </source>
</evidence>
<dbReference type="PANTHER" id="PTHR43214">
    <property type="entry name" value="TWO-COMPONENT RESPONSE REGULATOR"/>
    <property type="match status" value="1"/>
</dbReference>
<evidence type="ECO:0000313" key="9">
    <source>
        <dbReference type="Proteomes" id="UP000019460"/>
    </source>
</evidence>
<dbReference type="AlphaFoldDB" id="W9VD97"/>
<proteinExistence type="predicted"/>
<keyword evidence="2" id="KW-0805">Transcription regulation</keyword>
<evidence type="ECO:0000256" key="4">
    <source>
        <dbReference type="ARBA" id="ARBA00023163"/>
    </source>
</evidence>
<feature type="domain" description="HTH luxR-type" evidence="6">
    <location>
        <begin position="142"/>
        <end position="207"/>
    </location>
</feature>
<dbReference type="CDD" id="cd06170">
    <property type="entry name" value="LuxR_C_like"/>
    <property type="match status" value="1"/>
</dbReference>
<comment type="caution">
    <text evidence="8">The sequence shown here is derived from an EMBL/GenBank/DDBJ whole genome shotgun (WGS) entry which is preliminary data.</text>
</comment>
<dbReference type="InterPro" id="IPR058245">
    <property type="entry name" value="NreC/VraR/RcsB-like_REC"/>
</dbReference>
<evidence type="ECO:0000256" key="5">
    <source>
        <dbReference type="PROSITE-ProRule" id="PRU00169"/>
    </source>
</evidence>
<keyword evidence="3" id="KW-0238">DNA-binding</keyword>
<gene>
    <name evidence="8" type="ORF">D779_2011</name>
</gene>
<feature type="modified residue" description="4-aspartylphosphate" evidence="5">
    <location>
        <position position="54"/>
    </location>
</feature>
<dbReference type="PRINTS" id="PR00038">
    <property type="entry name" value="HTHLUXR"/>
</dbReference>
<dbReference type="Gene3D" id="3.40.50.2300">
    <property type="match status" value="1"/>
</dbReference>
<organism evidence="8 9">
    <name type="scientific">Imhoffiella purpurea</name>
    <dbReference type="NCBI Taxonomy" id="1249627"/>
    <lineage>
        <taxon>Bacteria</taxon>
        <taxon>Pseudomonadati</taxon>
        <taxon>Pseudomonadota</taxon>
        <taxon>Gammaproteobacteria</taxon>
        <taxon>Chromatiales</taxon>
        <taxon>Chromatiaceae</taxon>
        <taxon>Imhoffiella</taxon>
    </lineage>
</organism>
<dbReference type="OrthoDB" id="9796655at2"/>
<evidence type="ECO:0000256" key="1">
    <source>
        <dbReference type="ARBA" id="ARBA00022553"/>
    </source>
</evidence>
<evidence type="ECO:0000256" key="2">
    <source>
        <dbReference type="ARBA" id="ARBA00023015"/>
    </source>
</evidence>
<dbReference type="Proteomes" id="UP000019460">
    <property type="component" value="Unassembled WGS sequence"/>
</dbReference>
<dbReference type="GO" id="GO:0006355">
    <property type="term" value="P:regulation of DNA-templated transcription"/>
    <property type="evidence" value="ECO:0007669"/>
    <property type="project" value="InterPro"/>
</dbReference>
<dbReference type="InterPro" id="IPR039420">
    <property type="entry name" value="WalR-like"/>
</dbReference>
<dbReference type="GO" id="GO:0003677">
    <property type="term" value="F:DNA binding"/>
    <property type="evidence" value="ECO:0007669"/>
    <property type="project" value="UniProtKB-KW"/>
</dbReference>
<dbReference type="RefSeq" id="WP_043753914.1">
    <property type="nucleotide sequence ID" value="NZ_AONC01000034.1"/>
</dbReference>
<dbReference type="Pfam" id="PF00072">
    <property type="entry name" value="Response_reg"/>
    <property type="match status" value="1"/>
</dbReference>
<evidence type="ECO:0000313" key="8">
    <source>
        <dbReference type="EMBL" id="EXJ14956.1"/>
    </source>
</evidence>
<dbReference type="GO" id="GO:0000160">
    <property type="term" value="P:phosphorelay signal transduction system"/>
    <property type="evidence" value="ECO:0007669"/>
    <property type="project" value="InterPro"/>
</dbReference>
<dbReference type="InterPro" id="IPR016032">
    <property type="entry name" value="Sig_transdc_resp-reg_C-effctor"/>
</dbReference>
<keyword evidence="1 5" id="KW-0597">Phosphoprotein</keyword>
<dbReference type="PROSITE" id="PS50110">
    <property type="entry name" value="RESPONSE_REGULATORY"/>
    <property type="match status" value="1"/>
</dbReference>
<accession>W9VD97</accession>
<keyword evidence="4" id="KW-0804">Transcription</keyword>
<dbReference type="STRING" id="1249627.D779_2011"/>
<dbReference type="eggNOG" id="COG2197">
    <property type="taxonomic scope" value="Bacteria"/>
</dbReference>
<dbReference type="SUPFAM" id="SSF46894">
    <property type="entry name" value="C-terminal effector domain of the bipartite response regulators"/>
    <property type="match status" value="1"/>
</dbReference>
<evidence type="ECO:0000259" key="7">
    <source>
        <dbReference type="PROSITE" id="PS50110"/>
    </source>
</evidence>
<dbReference type="SMART" id="SM00448">
    <property type="entry name" value="REC"/>
    <property type="match status" value="1"/>
</dbReference>
<dbReference type="EMBL" id="AONC01000034">
    <property type="protein sequence ID" value="EXJ14956.1"/>
    <property type="molecule type" value="Genomic_DNA"/>
</dbReference>
<evidence type="ECO:0000259" key="6">
    <source>
        <dbReference type="PROSITE" id="PS50043"/>
    </source>
</evidence>
<dbReference type="InterPro" id="IPR011006">
    <property type="entry name" value="CheY-like_superfamily"/>
</dbReference>
<dbReference type="SMART" id="SM00421">
    <property type="entry name" value="HTH_LUXR"/>
    <property type="match status" value="1"/>
</dbReference>
<dbReference type="PANTHER" id="PTHR43214:SF41">
    <property type="entry name" value="NITRATE_NITRITE RESPONSE REGULATOR PROTEIN NARP"/>
    <property type="match status" value="1"/>
</dbReference>
<sequence length="210" mass="23115">MIRILIADDHAVVRQGIRQVLALGADFEVVAEAKDGWEVIEMLRDGPVDLLLTDMSMPGPSGVELLKRLKEERPGLPVLVLSMHGEAQVAARAIKAGANGYVTKDCEPAALLNAVRRVARGGHFVSPELAQRMVFETGLGSEAPPHESLSDREYEIFLHLIKGQRLNEIAEELHLSPKTVSTHKMRIMQKLDLKSAAELVRYGIERGLIS</sequence>
<dbReference type="InterPro" id="IPR000792">
    <property type="entry name" value="Tscrpt_reg_LuxR_C"/>
</dbReference>
<protein>
    <recommendedName>
        <fullName evidence="10">DNA-binding response regulator</fullName>
    </recommendedName>
</protein>